<evidence type="ECO:0000313" key="6">
    <source>
        <dbReference type="EMBL" id="WDH80381.1"/>
    </source>
</evidence>
<evidence type="ECO:0000313" key="9">
    <source>
        <dbReference type="Proteomes" id="UP001221519"/>
    </source>
</evidence>
<dbReference type="SMART" id="SM00422">
    <property type="entry name" value="HTH_MERR"/>
    <property type="match status" value="2"/>
</dbReference>
<gene>
    <name evidence="6" type="ORF">PUW23_12445</name>
    <name evidence="7" type="ORF">PUW25_12125</name>
</gene>
<dbReference type="AlphaFoldDB" id="A0AAX3MSL7"/>
<evidence type="ECO:0000256" key="4">
    <source>
        <dbReference type="ARBA" id="ARBA00023163"/>
    </source>
</evidence>
<dbReference type="Pfam" id="PF13411">
    <property type="entry name" value="MerR_1"/>
    <property type="match status" value="1"/>
</dbReference>
<keyword evidence="3" id="KW-0238">DNA-binding</keyword>
<evidence type="ECO:0000259" key="5">
    <source>
        <dbReference type="PROSITE" id="PS50937"/>
    </source>
</evidence>
<dbReference type="InterPro" id="IPR009061">
    <property type="entry name" value="DNA-bd_dom_put_sf"/>
</dbReference>
<dbReference type="Pfam" id="PF00376">
    <property type="entry name" value="MerR"/>
    <property type="match status" value="1"/>
</dbReference>
<name>A0AAX3MSL7_9BACL</name>
<organism evidence="6 8">
    <name type="scientific">Paenibacillus urinalis</name>
    <dbReference type="NCBI Taxonomy" id="521520"/>
    <lineage>
        <taxon>Bacteria</taxon>
        <taxon>Bacillati</taxon>
        <taxon>Bacillota</taxon>
        <taxon>Bacilli</taxon>
        <taxon>Bacillales</taxon>
        <taxon>Paenibacillaceae</taxon>
        <taxon>Paenibacillus</taxon>
    </lineage>
</organism>
<dbReference type="PROSITE" id="PS00552">
    <property type="entry name" value="HTH_MERR_1"/>
    <property type="match status" value="1"/>
</dbReference>
<dbReference type="PRINTS" id="PR00040">
    <property type="entry name" value="HTHMERR"/>
</dbReference>
<dbReference type="Proteomes" id="UP001220962">
    <property type="component" value="Chromosome"/>
</dbReference>
<feature type="domain" description="HTH merR-type" evidence="5">
    <location>
        <begin position="1"/>
        <end position="68"/>
    </location>
</feature>
<proteinExistence type="predicted"/>
<accession>A0AAX3MSL7</accession>
<sequence>MRGIDIAKKLNISTSALRHYESWGLVPKVEREKNGYRIYTVEHEAYFQCIRALLPGFGMELIKELMPLIIRGNKMEALWLVNQAQVKLHTEKETVQKTAEILELNELMEIPRFFDRNYFTIGDVAREANVSTSAIRHWEKEGLITPDRHKDSGFRIYNASDIRRVLIIRTVQKAAYSLNIVREVLADLEKYNIAQAKEITLKSLAYNDYALEEQVRGIAALQNLLDVVSIVHLRQGE</sequence>
<dbReference type="EMBL" id="CP118108">
    <property type="protein sequence ID" value="WDI04650.1"/>
    <property type="molecule type" value="Genomic_DNA"/>
</dbReference>
<feature type="domain" description="HTH merR-type" evidence="5">
    <location>
        <begin position="118"/>
        <end position="187"/>
    </location>
</feature>
<keyword evidence="9" id="KW-1185">Reference proteome</keyword>
<reference evidence="6 9" key="1">
    <citation type="submission" date="2023-02" db="EMBL/GenBank/DDBJ databases">
        <title>Pathogen: clinical or host-associated sample.</title>
        <authorList>
            <person name="Hergert J."/>
            <person name="Casey R."/>
            <person name="Wagner J."/>
            <person name="Young E.L."/>
            <person name="Oakeson K.F."/>
        </authorList>
    </citation>
    <scope>NUCLEOTIDE SEQUENCE</scope>
    <source>
        <strain evidence="7 9">2022CK-00829</strain>
        <strain evidence="6">2022CK-00830</strain>
    </source>
</reference>
<keyword evidence="2" id="KW-0805">Transcription regulation</keyword>
<dbReference type="InterPro" id="IPR000551">
    <property type="entry name" value="MerR-type_HTH_dom"/>
</dbReference>
<dbReference type="SUPFAM" id="SSF46955">
    <property type="entry name" value="Putative DNA-binding domain"/>
    <property type="match status" value="2"/>
</dbReference>
<evidence type="ECO:0000313" key="7">
    <source>
        <dbReference type="EMBL" id="WDI04650.1"/>
    </source>
</evidence>
<dbReference type="InterPro" id="IPR047057">
    <property type="entry name" value="MerR_fam"/>
</dbReference>
<keyword evidence="1" id="KW-0678">Repressor</keyword>
<evidence type="ECO:0000313" key="8">
    <source>
        <dbReference type="Proteomes" id="UP001220962"/>
    </source>
</evidence>
<dbReference type="EMBL" id="CP118101">
    <property type="protein sequence ID" value="WDH80381.1"/>
    <property type="molecule type" value="Genomic_DNA"/>
</dbReference>
<dbReference type="GO" id="GO:0003700">
    <property type="term" value="F:DNA-binding transcription factor activity"/>
    <property type="evidence" value="ECO:0007669"/>
    <property type="project" value="InterPro"/>
</dbReference>
<dbReference type="Gene3D" id="1.10.1660.10">
    <property type="match status" value="2"/>
</dbReference>
<dbReference type="PROSITE" id="PS50937">
    <property type="entry name" value="HTH_MERR_2"/>
    <property type="match status" value="2"/>
</dbReference>
<dbReference type="GO" id="GO:0003677">
    <property type="term" value="F:DNA binding"/>
    <property type="evidence" value="ECO:0007669"/>
    <property type="project" value="UniProtKB-KW"/>
</dbReference>
<dbReference type="PANTHER" id="PTHR30204:SF69">
    <property type="entry name" value="MERR-FAMILY TRANSCRIPTIONAL REGULATOR"/>
    <property type="match status" value="1"/>
</dbReference>
<keyword evidence="4" id="KW-0804">Transcription</keyword>
<dbReference type="PANTHER" id="PTHR30204">
    <property type="entry name" value="REDOX-CYCLING DRUG-SENSING TRANSCRIPTIONAL ACTIVATOR SOXR"/>
    <property type="match status" value="1"/>
</dbReference>
<evidence type="ECO:0000256" key="3">
    <source>
        <dbReference type="ARBA" id="ARBA00023125"/>
    </source>
</evidence>
<evidence type="ECO:0000256" key="1">
    <source>
        <dbReference type="ARBA" id="ARBA00022491"/>
    </source>
</evidence>
<dbReference type="Proteomes" id="UP001221519">
    <property type="component" value="Chromosome"/>
</dbReference>
<dbReference type="RefSeq" id="WP_047911710.1">
    <property type="nucleotide sequence ID" value="NZ_CP118101.1"/>
</dbReference>
<evidence type="ECO:0000256" key="2">
    <source>
        <dbReference type="ARBA" id="ARBA00023015"/>
    </source>
</evidence>
<protein>
    <submittedName>
        <fullName evidence="6">MerR family transcriptional regulator</fullName>
    </submittedName>
</protein>